<dbReference type="GO" id="GO:0036122">
    <property type="term" value="F:BMP binding"/>
    <property type="evidence" value="ECO:0007669"/>
    <property type="project" value="TreeGrafter"/>
</dbReference>
<keyword evidence="4" id="KW-0677">Repeat</keyword>
<dbReference type="InterPro" id="IPR014853">
    <property type="entry name" value="VWF/SSPO/ZAN-like_Cys-rich_dom"/>
</dbReference>
<dbReference type="InterPro" id="IPR052424">
    <property type="entry name" value="Kielin_Chordin-BMP_Reg"/>
</dbReference>
<dbReference type="OrthoDB" id="6019304at2759"/>
<accession>A0A9Q0N2A0</accession>
<dbReference type="EMBL" id="WJQU01000002">
    <property type="protein sequence ID" value="KAJ6642320.1"/>
    <property type="molecule type" value="Genomic_DNA"/>
</dbReference>
<dbReference type="Pfam" id="PF00094">
    <property type="entry name" value="VWD"/>
    <property type="match status" value="1"/>
</dbReference>
<dbReference type="Proteomes" id="UP001151699">
    <property type="component" value="Chromosome B"/>
</dbReference>
<dbReference type="InterPro" id="IPR001007">
    <property type="entry name" value="VWF_dom"/>
</dbReference>
<comment type="subcellular location">
    <subcellularLocation>
        <location evidence="1">Secreted</location>
    </subcellularLocation>
</comment>
<evidence type="ECO:0000313" key="7">
    <source>
        <dbReference type="EMBL" id="KAJ6642320.1"/>
    </source>
</evidence>
<keyword evidence="8" id="KW-1185">Reference proteome</keyword>
<gene>
    <name evidence="7" type="primary">kcp_0</name>
    <name evidence="7" type="ORF">Bhyg_07267</name>
</gene>
<proteinExistence type="predicted"/>
<keyword evidence="2" id="KW-0964">Secreted</keyword>
<evidence type="ECO:0000259" key="6">
    <source>
        <dbReference type="PROSITE" id="PS51233"/>
    </source>
</evidence>
<dbReference type="SMART" id="SM00216">
    <property type="entry name" value="VWD"/>
    <property type="match status" value="1"/>
</dbReference>
<dbReference type="SMART" id="SM00214">
    <property type="entry name" value="VWC"/>
    <property type="match status" value="1"/>
</dbReference>
<dbReference type="GO" id="GO:0005576">
    <property type="term" value="C:extracellular region"/>
    <property type="evidence" value="ECO:0007669"/>
    <property type="project" value="UniProtKB-SubCell"/>
</dbReference>
<dbReference type="Gene3D" id="6.20.200.20">
    <property type="match status" value="1"/>
</dbReference>
<dbReference type="Pfam" id="PF00093">
    <property type="entry name" value="VWC"/>
    <property type="match status" value="1"/>
</dbReference>
<feature type="domain" description="VWFD" evidence="6">
    <location>
        <begin position="87"/>
        <end position="274"/>
    </location>
</feature>
<dbReference type="AlphaFoldDB" id="A0A9Q0N2A0"/>
<organism evidence="7 8">
    <name type="scientific">Pseudolycoriella hygida</name>
    <dbReference type="NCBI Taxonomy" id="35572"/>
    <lineage>
        <taxon>Eukaryota</taxon>
        <taxon>Metazoa</taxon>
        <taxon>Ecdysozoa</taxon>
        <taxon>Arthropoda</taxon>
        <taxon>Hexapoda</taxon>
        <taxon>Insecta</taxon>
        <taxon>Pterygota</taxon>
        <taxon>Neoptera</taxon>
        <taxon>Endopterygota</taxon>
        <taxon>Diptera</taxon>
        <taxon>Nematocera</taxon>
        <taxon>Sciaroidea</taxon>
        <taxon>Sciaridae</taxon>
        <taxon>Pseudolycoriella</taxon>
    </lineage>
</organism>
<dbReference type="SMART" id="SM00215">
    <property type="entry name" value="VWC_out"/>
    <property type="match status" value="1"/>
</dbReference>
<dbReference type="PROSITE" id="PS01208">
    <property type="entry name" value="VWFC_1"/>
    <property type="match status" value="1"/>
</dbReference>
<evidence type="ECO:0000256" key="4">
    <source>
        <dbReference type="ARBA" id="ARBA00022737"/>
    </source>
</evidence>
<reference evidence="7" key="1">
    <citation type="submission" date="2022-07" db="EMBL/GenBank/DDBJ databases">
        <authorList>
            <person name="Trinca V."/>
            <person name="Uliana J.V.C."/>
            <person name="Torres T.T."/>
            <person name="Ward R.J."/>
            <person name="Monesi N."/>
        </authorList>
    </citation>
    <scope>NUCLEOTIDE SEQUENCE</scope>
    <source>
        <strain evidence="7">HSMRA1968</strain>
        <tissue evidence="7">Whole embryos</tissue>
    </source>
</reference>
<evidence type="ECO:0000256" key="2">
    <source>
        <dbReference type="ARBA" id="ARBA00022525"/>
    </source>
</evidence>
<dbReference type="SUPFAM" id="SSF57603">
    <property type="entry name" value="FnI-like domain"/>
    <property type="match status" value="1"/>
</dbReference>
<evidence type="ECO:0000259" key="5">
    <source>
        <dbReference type="PROSITE" id="PS50184"/>
    </source>
</evidence>
<feature type="non-terminal residue" evidence="7">
    <location>
        <position position="1"/>
    </location>
</feature>
<dbReference type="GO" id="GO:0030513">
    <property type="term" value="P:positive regulation of BMP signaling pathway"/>
    <property type="evidence" value="ECO:0007669"/>
    <property type="project" value="TreeGrafter"/>
</dbReference>
<sequence length="331" mass="37908">PEYQKLKLGECCPTCPEIAEVRSTCTYEGQTYQNNDTWNLDSCRSCRCHSGEIRCAQTKCPKPKCKANEVLVTPPDQCCSKCEETAGVCTKFGSHYKTFDGKFFDFHGSCKYQLTADCYNHTFSIRITNDGRKTKTSSWTKTVTLKFGGVKVNLGQNLRVKVNGTKINFPFKWPSVLEINRTTDSVTVRTSLGIQLYWDRNHLLQVQSLKDMELFEMCGNRLNPQNYFESCKQDVCECPNNGKCYCDSFSAYAHECARLGVKLPNSWRKDTGCDIPSERTTISTPLTAAKNQQGLKRHRKRFKRPNRFFTRHVPKTFLVHKHHSQTPPPIH</sequence>
<dbReference type="PANTHER" id="PTHR46698">
    <property type="entry name" value="CROSSVEINLESS 2"/>
    <property type="match status" value="1"/>
</dbReference>
<comment type="caution">
    <text evidence="7">The sequence shown here is derived from an EMBL/GenBank/DDBJ whole genome shotgun (WGS) entry which is preliminary data.</text>
</comment>
<evidence type="ECO:0000256" key="1">
    <source>
        <dbReference type="ARBA" id="ARBA00004613"/>
    </source>
</evidence>
<dbReference type="SMART" id="SM00832">
    <property type="entry name" value="C8"/>
    <property type="match status" value="1"/>
</dbReference>
<dbReference type="InterPro" id="IPR001846">
    <property type="entry name" value="VWF_type-D"/>
</dbReference>
<dbReference type="PANTHER" id="PTHR46698:SF4">
    <property type="entry name" value="CROSSVEINLESS 2"/>
    <property type="match status" value="1"/>
</dbReference>
<protein>
    <submittedName>
        <fullName evidence="7">Kielin/chordin-like protein</fullName>
    </submittedName>
</protein>
<feature type="domain" description="VWFC" evidence="5">
    <location>
        <begin position="23"/>
        <end position="83"/>
    </location>
</feature>
<evidence type="ECO:0000313" key="8">
    <source>
        <dbReference type="Proteomes" id="UP001151699"/>
    </source>
</evidence>
<dbReference type="PROSITE" id="PS51233">
    <property type="entry name" value="VWFD"/>
    <property type="match status" value="1"/>
</dbReference>
<evidence type="ECO:0000256" key="3">
    <source>
        <dbReference type="ARBA" id="ARBA00022729"/>
    </source>
</evidence>
<keyword evidence="3" id="KW-0732">Signal</keyword>
<name>A0A9Q0N2A0_9DIPT</name>
<dbReference type="PROSITE" id="PS50184">
    <property type="entry name" value="VWFC_2"/>
    <property type="match status" value="1"/>
</dbReference>